<dbReference type="GO" id="GO:0051539">
    <property type="term" value="F:4 iron, 4 sulfur cluster binding"/>
    <property type="evidence" value="ECO:0007669"/>
    <property type="project" value="UniProtKB-KW"/>
</dbReference>
<keyword evidence="8" id="KW-0238">DNA-binding</keyword>
<feature type="region of interest" description="Disordered" evidence="10">
    <location>
        <begin position="605"/>
        <end position="625"/>
    </location>
</feature>
<comment type="similarity">
    <text evidence="3">Belongs to the DNA glycosylase family. DEMETER subfamily.</text>
</comment>
<dbReference type="CDD" id="cd00056">
    <property type="entry name" value="ENDO3c"/>
    <property type="match status" value="1"/>
</dbReference>
<keyword evidence="4" id="KW-0004">4Fe-4S</keyword>
<dbReference type="InterPro" id="IPR044811">
    <property type="entry name" value="DME/ROS1"/>
</dbReference>
<keyword evidence="9" id="KW-0539">Nucleus</keyword>
<feature type="region of interest" description="Disordered" evidence="10">
    <location>
        <begin position="479"/>
        <end position="536"/>
    </location>
</feature>
<evidence type="ECO:0000256" key="5">
    <source>
        <dbReference type="ARBA" id="ARBA00022723"/>
    </source>
</evidence>
<sequence length="1968" mass="219528">MNLGRKPCITQENGVGSNGLPPATPTMSGPNVILAADSRGNPMTNWREPPGVTQWSLAELMNLRQEPQPRPHLIDPCGTRTNQMEILTRPGPCHAKNMQMTPMERVMINHSKETLLERQILPGSIPNQVEPNKQIPHEEPTEMADWQELVDIYGQFLQSDEGGDKTGNVDPVGGANRAMGASQSNPSIEQVQSINLNQNVGANQSRPTLAEVLWKRNLKTTHHSNAAPDKNAFVNDKPLECSSYSQFEGNYCYNSSDNNNNRCNPLSSYAASDVYSRLYHPQDGFCIPGPTNRNLYSHPSRTVACSSTASFTTLAPVTPDKVQDLRSIPPDTVEKSSSPEEKQETVAGCTQEDNNTVGHILNPQGSSSDGVSPLLKEHSSGNAVNGDVDPNIQTPKLKPRKRRKHRPKVVVEGKPKRTRKASAKKTNTPKENPTGKRKYVRRKNTKRSPLEQSDSANEVSVSNGNLAKPCKRALKFNIDNEATNESHEETEKEDKVDKAHKHRDQPFNFDLDAPQSTSRALTSPAQQADAQQQAETYSALQKPILPSTPSATSKSHTLNAIARNLNTSNAILYQDNVQNVLNQTTMSQNRVSAPKQSALQSISQLVTGDMSDERRSKRDYHQYSSEMSHLQSIGVIRSRLLCHEMSRMGQPNIHCASLEISSEAHKKRKSENKFYGTTATSTPSCVTHIKDLSEHVQRSSYISHADERLSKTNPHGTRTPRPTDHRLNDISTSWQTSPLASELQFLRQQHASGQLGTVDTEKQCNPYHLHSREETVADHISRQGTGVDDCKALTAISNNFNNQYPTLSYFKSLLGHESRTSATTTLKKLKVGRASSNQTSRTKKPLPGKRKKTVNEVQASTKARGLHDGLKYSVSIDILAIRLERIVISDNGEVPNDQNALIPYNGDRAMIPFEEYDLTKRRKPRPKVDLDPDTSKLWDLLMGKEGSESTQTMDKDKEKWWEEEREVFRGRADSFIARMHLVQGDRRFSRWKGSVVDSVIGVFLTQNVTDHLSSSAFMSLAARFPVKQSCMEEAHGQNNITAWVEEPDIQVMDPDGSIIYRSIQTQSRCNQSSLISSDKSESAIENIVTGEVHLANEQTKRTDEELISSQNSSESYTFQVNEEVRSSSGSNSEAEDQTSEQGQMNFHSDQTIPQNIEFTVPFPKFQHQRMGVPLFETSPTLGYQQSEHIVYNTQNVTAAKSSSAFDCEIQSNLQCVQNSAAALGDFWSTVKPLLESEEACFDGTWEETAINHSSAISREKTTDYSSKRLGQMAGKISSSIAPKKAAPMNQPPGMQHNAFLLKSECHANLQHHSCSQYINQPTSHEDTSNVIQTESTITADSHPAETNAKRQSEWHIDPSSKQSTGNDITAENARKRKMADRKPTFDWDSLRKQVQSKNDRKGRSKDAMDSIDYEALRHAEVKQISDAIKERGMNNMLAERIKEFLNRIVREHGSIDLEWLRDVPPDKVKEYLLSIRGLGLKSVECVRLLTLHNLAFPVDTNVGRIAVRLGWVPLQQLPESLQLHLLELYPVLETIQKYLWPRLCKLDQKTLYELHYQMITFGKVFCTKSKPNCNACPMRAECRHFASAFASARLALPGPEVKGMVSSSQPVSANVNPAATFKPMPLLPGRSRGTINVDSTAAIETGTVPVFLNWPMPQLPHITSLNREAAEASTSNCEPIIEEPATPEPEVSASDIEDAYYEDPDYVPTIELNMKEFTANLQTVLQEQNMGMQEGDLSKALVALNPDAASIPTTKLKNISHLRTEHQVYELPDSHPLLKGMDRREPDDPSPYLLAIWTPGETANSIQLPETKCNTQASGKLCEETTCYSCSSARETNSQTVRGTLLIPCRTATRGSFPLNGTYFQVNEVFADHESSLNPIDVPRQMIWYLPRRTVYFGTSVSTIFKGLSTEQIQHCFWRGFVCVRGFDQKTRAPRPLMARLHFPASRLAKNKNETQKKGSSDAGVTAK</sequence>
<evidence type="ECO:0000256" key="10">
    <source>
        <dbReference type="SAM" id="MobiDB-lite"/>
    </source>
</evidence>
<feature type="region of interest" description="Disordered" evidence="10">
    <location>
        <begin position="831"/>
        <end position="860"/>
    </location>
</feature>
<dbReference type="InterPro" id="IPR003651">
    <property type="entry name" value="Endonuclease3_FeS-loop_motif"/>
</dbReference>
<evidence type="ECO:0000256" key="6">
    <source>
        <dbReference type="ARBA" id="ARBA00023004"/>
    </source>
</evidence>
<evidence type="ECO:0000313" key="12">
    <source>
        <dbReference type="EMBL" id="VFQ91246.1"/>
    </source>
</evidence>
<evidence type="ECO:0000256" key="8">
    <source>
        <dbReference type="ARBA" id="ARBA00023125"/>
    </source>
</evidence>
<reference evidence="12 14" key="1">
    <citation type="submission" date="2018-04" db="EMBL/GenBank/DDBJ databases">
        <authorList>
            <person name="Vogel A."/>
        </authorList>
    </citation>
    <scope>NUCLEOTIDE SEQUENCE [LARGE SCALE GENOMIC DNA]</scope>
</reference>
<feature type="region of interest" description="Disordered" evidence="10">
    <location>
        <begin position="698"/>
        <end position="729"/>
    </location>
</feature>
<feature type="compositionally biased region" description="Polar residues" evidence="10">
    <location>
        <begin position="351"/>
        <end position="370"/>
    </location>
</feature>
<keyword evidence="5" id="KW-0479">Metal-binding</keyword>
<dbReference type="EMBL" id="OOIL02004290">
    <property type="protein sequence ID" value="VFQ91249.1"/>
    <property type="molecule type" value="Genomic_DNA"/>
</dbReference>
<evidence type="ECO:0000256" key="4">
    <source>
        <dbReference type="ARBA" id="ARBA00022485"/>
    </source>
</evidence>
<feature type="region of interest" description="Disordered" evidence="10">
    <location>
        <begin position="1122"/>
        <end position="1144"/>
    </location>
</feature>
<feature type="region of interest" description="Disordered" evidence="10">
    <location>
        <begin position="1336"/>
        <end position="1407"/>
    </location>
</feature>
<dbReference type="GO" id="GO:0141166">
    <property type="term" value="P:chromosomal 5-methylcytosine DNA demethylation pathway"/>
    <property type="evidence" value="ECO:0007669"/>
    <property type="project" value="InterPro"/>
</dbReference>
<dbReference type="InterPro" id="IPR028924">
    <property type="entry name" value="Perm-CXXC"/>
</dbReference>
<dbReference type="SMART" id="SM00525">
    <property type="entry name" value="FES"/>
    <property type="match status" value="1"/>
</dbReference>
<feature type="compositionally biased region" description="Low complexity" evidence="10">
    <location>
        <begin position="525"/>
        <end position="534"/>
    </location>
</feature>
<evidence type="ECO:0000256" key="1">
    <source>
        <dbReference type="ARBA" id="ARBA00001966"/>
    </source>
</evidence>
<feature type="compositionally biased region" description="Basic residues" evidence="10">
    <location>
        <begin position="397"/>
        <end position="408"/>
    </location>
</feature>
<dbReference type="FunFam" id="1.10.1670.10:FF:000004">
    <property type="entry name" value="DNA glycosylase/AP lyase ROS1"/>
    <property type="match status" value="1"/>
</dbReference>
<dbReference type="SUPFAM" id="SSF48150">
    <property type="entry name" value="DNA-glycosylase"/>
    <property type="match status" value="1"/>
</dbReference>
<feature type="compositionally biased region" description="Polar residues" evidence="10">
    <location>
        <begin position="514"/>
        <end position="524"/>
    </location>
</feature>
<feature type="compositionally biased region" description="Polar residues" evidence="10">
    <location>
        <begin position="450"/>
        <end position="463"/>
    </location>
</feature>
<feature type="region of interest" description="Disordered" evidence="10">
    <location>
        <begin position="320"/>
        <end position="463"/>
    </location>
</feature>
<dbReference type="PANTHER" id="PTHR46213">
    <property type="entry name" value="TRANSCRIPTIONAL ACTIVATOR DEMETER"/>
    <property type="match status" value="1"/>
</dbReference>
<evidence type="ECO:0000259" key="11">
    <source>
        <dbReference type="SMART" id="SM00478"/>
    </source>
</evidence>
<feature type="compositionally biased region" description="Basic and acidic residues" evidence="10">
    <location>
        <begin position="1380"/>
        <end position="1407"/>
    </location>
</feature>
<feature type="compositionally biased region" description="Basic and acidic residues" evidence="10">
    <location>
        <begin position="1951"/>
        <end position="1960"/>
    </location>
</feature>
<comment type="cofactor">
    <cofactor evidence="1">
        <name>[4Fe-4S] cluster</name>
        <dbReference type="ChEBI" id="CHEBI:49883"/>
    </cofactor>
</comment>
<dbReference type="Gene3D" id="1.10.1670.10">
    <property type="entry name" value="Helix-hairpin-Helix base-excision DNA repair enzymes (C-terminal)"/>
    <property type="match status" value="1"/>
</dbReference>
<dbReference type="GO" id="GO:0019104">
    <property type="term" value="F:DNA N-glycosylase activity"/>
    <property type="evidence" value="ECO:0007669"/>
    <property type="project" value="InterPro"/>
</dbReference>
<dbReference type="OrthoDB" id="5607at2759"/>
<dbReference type="SMART" id="SM00478">
    <property type="entry name" value="ENDO3c"/>
    <property type="match status" value="1"/>
</dbReference>
<evidence type="ECO:0000313" key="14">
    <source>
        <dbReference type="Proteomes" id="UP000595140"/>
    </source>
</evidence>
<dbReference type="Pfam" id="PF15628">
    <property type="entry name" value="RRM_DME"/>
    <property type="match status" value="1"/>
</dbReference>
<feature type="compositionally biased region" description="Basic residues" evidence="10">
    <location>
        <begin position="435"/>
        <end position="446"/>
    </location>
</feature>
<dbReference type="InterPro" id="IPR003265">
    <property type="entry name" value="HhH-GPD_domain"/>
</dbReference>
<evidence type="ECO:0000256" key="9">
    <source>
        <dbReference type="ARBA" id="ARBA00023242"/>
    </source>
</evidence>
<keyword evidence="14" id="KW-1185">Reference proteome</keyword>
<protein>
    <recommendedName>
        <fullName evidence="11">HhH-GPD domain-containing protein</fullName>
    </recommendedName>
</protein>
<feature type="domain" description="HhH-GPD" evidence="11">
    <location>
        <begin position="1390"/>
        <end position="1544"/>
    </location>
</feature>
<dbReference type="GO" id="GO:0035514">
    <property type="term" value="F:DNA demethylase activity"/>
    <property type="evidence" value="ECO:0007669"/>
    <property type="project" value="InterPro"/>
</dbReference>
<keyword evidence="6" id="KW-0408">Iron</keyword>
<dbReference type="PANTHER" id="PTHR46213:SF6">
    <property type="entry name" value="TRANSCRIPTIONAL ACTIVATOR DEMETER-LIKE"/>
    <property type="match status" value="1"/>
</dbReference>
<dbReference type="Proteomes" id="UP000595140">
    <property type="component" value="Unassembled WGS sequence"/>
</dbReference>
<dbReference type="InterPro" id="IPR011257">
    <property type="entry name" value="DNA_glycosylase"/>
</dbReference>
<dbReference type="InterPro" id="IPR023170">
    <property type="entry name" value="HhH_base_excis_C"/>
</dbReference>
<dbReference type="GO" id="GO:0003906">
    <property type="term" value="F:DNA-(apurinic or apyrimidinic site) endonuclease activity"/>
    <property type="evidence" value="ECO:0007669"/>
    <property type="project" value="UniProtKB-ARBA"/>
</dbReference>
<dbReference type="GO" id="GO:0006284">
    <property type="term" value="P:base-excision repair"/>
    <property type="evidence" value="ECO:0007669"/>
    <property type="project" value="InterPro"/>
</dbReference>
<dbReference type="EMBL" id="OOIL02004290">
    <property type="protein sequence ID" value="VFQ91246.1"/>
    <property type="molecule type" value="Genomic_DNA"/>
</dbReference>
<dbReference type="InterPro" id="IPR028925">
    <property type="entry name" value="RRM_DME"/>
</dbReference>
<dbReference type="GO" id="GO:0005634">
    <property type="term" value="C:nucleus"/>
    <property type="evidence" value="ECO:0007669"/>
    <property type="project" value="UniProtKB-SubCell"/>
</dbReference>
<comment type="subcellular location">
    <subcellularLocation>
        <location evidence="2">Nucleus</location>
    </subcellularLocation>
</comment>
<accession>A0A484MSY8</accession>
<feature type="compositionally biased region" description="Basic and acidic residues" evidence="10">
    <location>
        <begin position="1347"/>
        <end position="1358"/>
    </location>
</feature>
<feature type="compositionally biased region" description="Basic and acidic residues" evidence="10">
    <location>
        <begin position="332"/>
        <end position="344"/>
    </location>
</feature>
<feature type="compositionally biased region" description="Basic and acidic residues" evidence="10">
    <location>
        <begin position="484"/>
        <end position="497"/>
    </location>
</feature>
<evidence type="ECO:0000313" key="13">
    <source>
        <dbReference type="EMBL" id="VFQ91249.1"/>
    </source>
</evidence>
<evidence type="ECO:0000256" key="3">
    <source>
        <dbReference type="ARBA" id="ARBA00005646"/>
    </source>
</evidence>
<feature type="compositionally biased region" description="Polar residues" evidence="10">
    <location>
        <begin position="1122"/>
        <end position="1132"/>
    </location>
</feature>
<dbReference type="Pfam" id="PF15629">
    <property type="entry name" value="Perm-CXXC"/>
    <property type="match status" value="1"/>
</dbReference>
<dbReference type="GO" id="GO:0046872">
    <property type="term" value="F:metal ion binding"/>
    <property type="evidence" value="ECO:0007669"/>
    <property type="project" value="UniProtKB-KW"/>
</dbReference>
<evidence type="ECO:0000256" key="2">
    <source>
        <dbReference type="ARBA" id="ARBA00004123"/>
    </source>
</evidence>
<dbReference type="GO" id="GO:0003677">
    <property type="term" value="F:DNA binding"/>
    <property type="evidence" value="ECO:0007669"/>
    <property type="project" value="UniProtKB-KW"/>
</dbReference>
<proteinExistence type="inferred from homology"/>
<feature type="region of interest" description="Disordered" evidence="10">
    <location>
        <begin position="1"/>
        <end position="23"/>
    </location>
</feature>
<evidence type="ECO:0000256" key="7">
    <source>
        <dbReference type="ARBA" id="ARBA00023014"/>
    </source>
</evidence>
<feature type="compositionally biased region" description="Polar residues" evidence="10">
    <location>
        <begin position="1359"/>
        <end position="1369"/>
    </location>
</feature>
<keyword evidence="7" id="KW-0411">Iron-sulfur</keyword>
<name>A0A484MSY8_9ASTE</name>
<feature type="compositionally biased region" description="Basic residues" evidence="10">
    <location>
        <begin position="841"/>
        <end position="852"/>
    </location>
</feature>
<feature type="compositionally biased region" description="Basic and acidic residues" evidence="10">
    <location>
        <begin position="611"/>
        <end position="621"/>
    </location>
</feature>
<gene>
    <name evidence="12" type="ORF">CCAM_LOCUS33022</name>
    <name evidence="13" type="ORF">CCAM_LOCUS33025</name>
</gene>
<organism evidence="12 14">
    <name type="scientific">Cuscuta campestris</name>
    <dbReference type="NCBI Taxonomy" id="132261"/>
    <lineage>
        <taxon>Eukaryota</taxon>
        <taxon>Viridiplantae</taxon>
        <taxon>Streptophyta</taxon>
        <taxon>Embryophyta</taxon>
        <taxon>Tracheophyta</taxon>
        <taxon>Spermatophyta</taxon>
        <taxon>Magnoliopsida</taxon>
        <taxon>eudicotyledons</taxon>
        <taxon>Gunneridae</taxon>
        <taxon>Pentapetalae</taxon>
        <taxon>asterids</taxon>
        <taxon>lamiids</taxon>
        <taxon>Solanales</taxon>
        <taxon>Convolvulaceae</taxon>
        <taxon>Cuscuteae</taxon>
        <taxon>Cuscuta</taxon>
        <taxon>Cuscuta subgen. Grammica</taxon>
        <taxon>Cuscuta sect. Cleistogrammica</taxon>
    </lineage>
</organism>
<feature type="region of interest" description="Disordered" evidence="10">
    <location>
        <begin position="1949"/>
        <end position="1968"/>
    </location>
</feature>